<keyword evidence="2" id="KW-0539">Nucleus</keyword>
<dbReference type="EMBL" id="BLBS01000018">
    <property type="protein sequence ID" value="GET87088.1"/>
    <property type="molecule type" value="Genomic_DNA"/>
</dbReference>
<sequence length="228" mass="24450">MLFGQLVCYGCQRILTYPLGAVSCRCRLCKRVNAAQNLQIKCGTCGQELHAPINTLSLLCPCCGTVTDIPEELLPPLPSCVDLGRDAQEQEKVIYVSHPTLPPQSHPTAEAHSRNAASLNGSRKSSTHLTSNGPQCLASLTQSHFSVQECEDSVAQGSKEAILGAEAAHDAREAGEAHPSDRNRRCTARPFTPDETYVSLAVSEPPRGAPRVAPSRLAPTVMIATRIL</sequence>
<evidence type="ECO:0000256" key="3">
    <source>
        <dbReference type="SAM" id="MobiDB-lite"/>
    </source>
</evidence>
<proteinExistence type="predicted"/>
<dbReference type="OrthoDB" id="509329at2759"/>
<evidence type="ECO:0000256" key="1">
    <source>
        <dbReference type="ARBA" id="ARBA00004123"/>
    </source>
</evidence>
<dbReference type="AlphaFoldDB" id="A0A640KCR4"/>
<feature type="compositionally biased region" description="Polar residues" evidence="3">
    <location>
        <begin position="115"/>
        <end position="133"/>
    </location>
</feature>
<evidence type="ECO:0000259" key="4">
    <source>
        <dbReference type="Pfam" id="PF06943"/>
    </source>
</evidence>
<accession>A0A640KCR4</accession>
<evidence type="ECO:0000313" key="5">
    <source>
        <dbReference type="EMBL" id="GET87088.1"/>
    </source>
</evidence>
<dbReference type="InterPro" id="IPR040319">
    <property type="entry name" value="LSD1-like"/>
</dbReference>
<feature type="region of interest" description="Disordered" evidence="3">
    <location>
        <begin position="170"/>
        <end position="189"/>
    </location>
</feature>
<name>A0A640KCR4_LEITA</name>
<dbReference type="PANTHER" id="PTHR31747">
    <property type="entry name" value="PROTEIN LSD1"/>
    <property type="match status" value="1"/>
</dbReference>
<dbReference type="Pfam" id="PF06943">
    <property type="entry name" value="zf-LSD1"/>
    <property type="match status" value="1"/>
</dbReference>
<evidence type="ECO:0000256" key="2">
    <source>
        <dbReference type="ARBA" id="ARBA00023242"/>
    </source>
</evidence>
<organism evidence="5 6">
    <name type="scientific">Leishmania tarentolae</name>
    <name type="common">Sauroleishmania tarentolae</name>
    <dbReference type="NCBI Taxonomy" id="5689"/>
    <lineage>
        <taxon>Eukaryota</taxon>
        <taxon>Discoba</taxon>
        <taxon>Euglenozoa</taxon>
        <taxon>Kinetoplastea</taxon>
        <taxon>Metakinetoplastina</taxon>
        <taxon>Trypanosomatida</taxon>
        <taxon>Trypanosomatidae</taxon>
        <taxon>Leishmaniinae</taxon>
        <taxon>Leishmania</taxon>
        <taxon>lizard Leishmania</taxon>
    </lineage>
</organism>
<dbReference type="GO" id="GO:0005634">
    <property type="term" value="C:nucleus"/>
    <property type="evidence" value="ECO:0007669"/>
    <property type="project" value="UniProtKB-SubCell"/>
</dbReference>
<comment type="caution">
    <text evidence="5">The sequence shown here is derived from an EMBL/GenBank/DDBJ whole genome shotgun (WGS) entry which is preliminary data.</text>
</comment>
<dbReference type="Proteomes" id="UP000419144">
    <property type="component" value="Unassembled WGS sequence"/>
</dbReference>
<keyword evidence="6" id="KW-1185">Reference proteome</keyword>
<feature type="domain" description="Zinc finger LSD1-type" evidence="4">
    <location>
        <begin position="8"/>
        <end position="30"/>
    </location>
</feature>
<reference evidence="5" key="1">
    <citation type="submission" date="2019-11" db="EMBL/GenBank/DDBJ databases">
        <title>Leishmania tarentolae CDS.</title>
        <authorList>
            <person name="Goto Y."/>
            <person name="Yamagishi J."/>
        </authorList>
    </citation>
    <scope>NUCLEOTIDE SEQUENCE [LARGE SCALE GENOMIC DNA]</scope>
    <source>
        <strain evidence="5">Parrot Tar II</strain>
    </source>
</reference>
<feature type="compositionally biased region" description="Basic and acidic residues" evidence="3">
    <location>
        <begin position="170"/>
        <end position="184"/>
    </location>
</feature>
<gene>
    <name evidence="5" type="ORF">LtaPh_1406100</name>
</gene>
<evidence type="ECO:0000313" key="6">
    <source>
        <dbReference type="Proteomes" id="UP000419144"/>
    </source>
</evidence>
<dbReference type="PANTHER" id="PTHR31747:SF3">
    <property type="entry name" value="PROTEIN LSD1"/>
    <property type="match status" value="1"/>
</dbReference>
<feature type="region of interest" description="Disordered" evidence="3">
    <location>
        <begin position="98"/>
        <end position="133"/>
    </location>
</feature>
<dbReference type="InterPro" id="IPR005735">
    <property type="entry name" value="Znf_LSD1"/>
</dbReference>
<dbReference type="VEuPathDB" id="TriTrypDB:LtaPh_1406100"/>
<comment type="subcellular location">
    <subcellularLocation>
        <location evidence="1">Nucleus</location>
    </subcellularLocation>
</comment>
<dbReference type="NCBIfam" id="TIGR01053">
    <property type="entry name" value="LSD1"/>
    <property type="match status" value="1"/>
</dbReference>
<protein>
    <recommendedName>
        <fullName evidence="4">Zinc finger LSD1-type domain-containing protein</fullName>
    </recommendedName>
</protein>